<reference evidence="1 2" key="1">
    <citation type="journal article" date="2013" name="Genome Biol.">
        <title>Genome of Acanthamoeba castellanii highlights extensive lateral gene transfer and early evolution of tyrosine kinase signaling.</title>
        <authorList>
            <person name="Clarke M."/>
            <person name="Lohan A.J."/>
            <person name="Liu B."/>
            <person name="Lagkouvardos I."/>
            <person name="Roy S."/>
            <person name="Zafar N."/>
            <person name="Bertelli C."/>
            <person name="Schilde C."/>
            <person name="Kianianmomeni A."/>
            <person name="Burglin T.R."/>
            <person name="Frech C."/>
            <person name="Turcotte B."/>
            <person name="Kopec K.O."/>
            <person name="Synnott J.M."/>
            <person name="Choo C."/>
            <person name="Paponov I."/>
            <person name="Finkler A."/>
            <person name="Soon Heng Tan C."/>
            <person name="Hutchins A.P."/>
            <person name="Weinmeier T."/>
            <person name="Rattei T."/>
            <person name="Chu J.S."/>
            <person name="Gimenez G."/>
            <person name="Irimia M."/>
            <person name="Rigden D.J."/>
            <person name="Fitzpatrick D.A."/>
            <person name="Lorenzo-Morales J."/>
            <person name="Bateman A."/>
            <person name="Chiu C.H."/>
            <person name="Tang P."/>
            <person name="Hegemann P."/>
            <person name="Fromm H."/>
            <person name="Raoult D."/>
            <person name="Greub G."/>
            <person name="Miranda-Saavedra D."/>
            <person name="Chen N."/>
            <person name="Nash P."/>
            <person name="Ginger M.L."/>
            <person name="Horn M."/>
            <person name="Schaap P."/>
            <person name="Caler L."/>
            <person name="Loftus B."/>
        </authorList>
    </citation>
    <scope>NUCLEOTIDE SEQUENCE [LARGE SCALE GENOMIC DNA]</scope>
    <source>
        <strain evidence="1 2">Neff</strain>
    </source>
</reference>
<dbReference type="VEuPathDB" id="AmoebaDB:ACA1_378280"/>
<sequence length="868" mass="99258">MFRDRGDETGQLLMQYDFTWLVMRLTPAEKRATLASELAYFFPPQQALSFLFFSAEREKPRLRSTAPSVVFASSWLRIRCRPMLQHALRSMLTDRSWLQHNSYDTSTLDYVRAFGLEALTRELSIVVTEHRDHRNLFHLCADKLDSPQDDPVVRECAYGLVLERLSAGAGDGGSDSAEEWRVVVMPYGKFFSHYRVEALPTIDHISWPHATVTEKVDGTMATLYCYQGRWYVSSWESPEGSEEFISAVTSDGQRYYYSRRPGYNPWKFFEAKLEWAYSNEKFEEDRAKGYFPNQVASVLAAAGAAAVRQSTTTFADFFWDIWRQRGHRLPESDAVVQGRTPTEKKKLADFVFMFCMSCDRQSLVLAHGDSDTTLDYVRAFGLEALTRELSIVVTEHRDHRNLFHLCADKLDSPQDDSVVRECAYGLVLELLSAGAGDGGSDSAEEWRVVVMPYGKFFSHYRVEALPTIDHISWPHATVTEKVDGTMATLYCYQGRWYVSSWESPEGSEEFISAVTSDGQRYYYSRRPGYNPWKFFEAKLEWAYSNEKFEEDRAKGYFPNQVASVLAAAGATAVRQSTTTFADFFWDIWRQRGHRLPEADAVVQGRTPTEKKKLADFVFMFCMSCDRQSLVLAHGDSDTWEERLVLHGVRDMTTLEEEADIEPFARALGCATPQRIYNPEGGGDQFESMEQVVKLSLDLDPMVSCGFVVADRNFNRVKVKSPAHRALDKLCWRSDDEERSTTLMLDVVRTNDHTSFLERFPQWRGLYADARLEWDQFTGYVDSVFAAIPWPPKQQPTAVDGGESEPAGGAAMMDDCVKAAKKSGLVAPVLFKMYHRSCAAREVLRDYPQHLFLRMLKSWRREEATKAHK</sequence>
<dbReference type="EMBL" id="KB008025">
    <property type="protein sequence ID" value="ELR15709.1"/>
    <property type="molecule type" value="Genomic_DNA"/>
</dbReference>
<proteinExistence type="predicted"/>
<protein>
    <submittedName>
        <fullName evidence="1">Uncharacterized protein</fullName>
    </submittedName>
</protein>
<dbReference type="AlphaFoldDB" id="L8GRD0"/>
<dbReference type="RefSeq" id="XP_004337722.1">
    <property type="nucleotide sequence ID" value="XM_004337674.1"/>
</dbReference>
<accession>L8GRD0</accession>
<organism evidence="1 2">
    <name type="scientific">Acanthamoeba castellanii (strain ATCC 30010 / Neff)</name>
    <dbReference type="NCBI Taxonomy" id="1257118"/>
    <lineage>
        <taxon>Eukaryota</taxon>
        <taxon>Amoebozoa</taxon>
        <taxon>Discosea</taxon>
        <taxon>Longamoebia</taxon>
        <taxon>Centramoebida</taxon>
        <taxon>Acanthamoebidae</taxon>
        <taxon>Acanthamoeba</taxon>
    </lineage>
</organism>
<dbReference type="KEGG" id="acan:ACA1_378280"/>
<evidence type="ECO:0000313" key="1">
    <source>
        <dbReference type="EMBL" id="ELR15709.1"/>
    </source>
</evidence>
<dbReference type="GeneID" id="14916350"/>
<dbReference type="Proteomes" id="UP000011083">
    <property type="component" value="Unassembled WGS sequence"/>
</dbReference>
<name>L8GRD0_ACACF</name>
<keyword evidence="2" id="KW-1185">Reference proteome</keyword>
<gene>
    <name evidence="1" type="ORF">ACA1_378280</name>
</gene>
<evidence type="ECO:0000313" key="2">
    <source>
        <dbReference type="Proteomes" id="UP000011083"/>
    </source>
</evidence>